<reference evidence="1" key="1">
    <citation type="submission" date="2022-07" db="EMBL/GenBank/DDBJ databases">
        <title>Phylogenomic reconstructions and comparative analyses of Kickxellomycotina fungi.</title>
        <authorList>
            <person name="Reynolds N.K."/>
            <person name="Stajich J.E."/>
            <person name="Barry K."/>
            <person name="Grigoriev I.V."/>
            <person name="Crous P."/>
            <person name="Smith M.E."/>
        </authorList>
    </citation>
    <scope>NUCLEOTIDE SEQUENCE</scope>
    <source>
        <strain evidence="1">Benny 63K</strain>
    </source>
</reference>
<gene>
    <name evidence="1" type="ORF">LPJ66_006448</name>
</gene>
<accession>A0ACC1IHR5</accession>
<evidence type="ECO:0000313" key="1">
    <source>
        <dbReference type="EMBL" id="KAJ1892270.1"/>
    </source>
</evidence>
<comment type="caution">
    <text evidence="1">The sequence shown here is derived from an EMBL/GenBank/DDBJ whole genome shotgun (WGS) entry which is preliminary data.</text>
</comment>
<protein>
    <submittedName>
        <fullName evidence="1">Uncharacterized protein</fullName>
    </submittedName>
</protein>
<evidence type="ECO:0000313" key="2">
    <source>
        <dbReference type="Proteomes" id="UP001150581"/>
    </source>
</evidence>
<dbReference type="Proteomes" id="UP001150581">
    <property type="component" value="Unassembled WGS sequence"/>
</dbReference>
<keyword evidence="2" id="KW-1185">Reference proteome</keyword>
<dbReference type="EMBL" id="JANBPG010001022">
    <property type="protein sequence ID" value="KAJ1892270.1"/>
    <property type="molecule type" value="Genomic_DNA"/>
</dbReference>
<sequence>MVSRRRNRYTNNRIQPLTTPLSVTKQDLSSVVNSTRVLGDLEFDPVSMAISGDYIVVGGQRAELAVGRLSEPGNLTVVRSGGSINNFDSVTNLNITGEHDVPRLLVCNNDHSVRLLALPNLDLLTELRFPTAVNYAAISPDGTKMCVVGDSNEVFLFHKRGDTFEKIATLIASNDASFSCDWSQNSKQFAVGSQDGYATVWDIRSQQKMVQLETFQHGRSRGACRNVKFSPSGSVDLLAFSEHTGYVNIVDTREFARRQVLSVAILGSQTVGVENASPEAGMHDLQITGMRFAADSSALFVGLEQSILEYTVDQVGRHSFASSALI</sequence>
<organism evidence="1 2">
    <name type="scientific">Kickxella alabastrina</name>
    <dbReference type="NCBI Taxonomy" id="61397"/>
    <lineage>
        <taxon>Eukaryota</taxon>
        <taxon>Fungi</taxon>
        <taxon>Fungi incertae sedis</taxon>
        <taxon>Zoopagomycota</taxon>
        <taxon>Kickxellomycotina</taxon>
        <taxon>Kickxellomycetes</taxon>
        <taxon>Kickxellales</taxon>
        <taxon>Kickxellaceae</taxon>
        <taxon>Kickxella</taxon>
    </lineage>
</organism>
<proteinExistence type="predicted"/>
<name>A0ACC1IHR5_9FUNG</name>